<reference evidence="9" key="1">
    <citation type="journal article" date="2019" name="Int. J. Syst. Evol. Microbiol.">
        <title>The Global Catalogue of Microorganisms (GCM) 10K type strain sequencing project: providing services to taxonomists for standard genome sequencing and annotation.</title>
        <authorList>
            <consortium name="The Broad Institute Genomics Platform"/>
            <consortium name="The Broad Institute Genome Sequencing Center for Infectious Disease"/>
            <person name="Wu L."/>
            <person name="Ma J."/>
        </authorList>
    </citation>
    <scope>NUCLEOTIDE SEQUENCE [LARGE SCALE GENOMIC DNA]</scope>
    <source>
        <strain evidence="9">JCM 18542</strain>
    </source>
</reference>
<name>A0ABP9C7E0_9ACTN</name>
<dbReference type="PANTHER" id="PTHR35007">
    <property type="entry name" value="INTEGRAL MEMBRANE PROTEIN-RELATED"/>
    <property type="match status" value="1"/>
</dbReference>
<keyword evidence="9" id="KW-1185">Reference proteome</keyword>
<proteinExistence type="predicted"/>
<dbReference type="InterPro" id="IPR018076">
    <property type="entry name" value="T2SS_GspF_dom"/>
</dbReference>
<keyword evidence="4 6" id="KW-1133">Transmembrane helix</keyword>
<keyword evidence="3 6" id="KW-0812">Transmembrane</keyword>
<evidence type="ECO:0000256" key="2">
    <source>
        <dbReference type="ARBA" id="ARBA00022475"/>
    </source>
</evidence>
<feature type="domain" description="Type II secretion system protein GspF" evidence="7">
    <location>
        <begin position="154"/>
        <end position="248"/>
    </location>
</feature>
<feature type="transmembrane region" description="Helical" evidence="6">
    <location>
        <begin position="54"/>
        <end position="79"/>
    </location>
</feature>
<evidence type="ECO:0000256" key="6">
    <source>
        <dbReference type="SAM" id="Phobius"/>
    </source>
</evidence>
<dbReference type="EMBL" id="BAABKQ010000001">
    <property type="protein sequence ID" value="GAA4805975.1"/>
    <property type="molecule type" value="Genomic_DNA"/>
</dbReference>
<evidence type="ECO:0000313" key="8">
    <source>
        <dbReference type="EMBL" id="GAA4805975.1"/>
    </source>
</evidence>
<evidence type="ECO:0000256" key="3">
    <source>
        <dbReference type="ARBA" id="ARBA00022692"/>
    </source>
</evidence>
<comment type="caution">
    <text evidence="8">The sequence shown here is derived from an EMBL/GenBank/DDBJ whole genome shotgun (WGS) entry which is preliminary data.</text>
</comment>
<protein>
    <recommendedName>
        <fullName evidence="7">Type II secretion system protein GspF domain-containing protein</fullName>
    </recommendedName>
</protein>
<dbReference type="PANTHER" id="PTHR35007:SF3">
    <property type="entry name" value="POSSIBLE CONSERVED ALANINE RICH MEMBRANE PROTEIN"/>
    <property type="match status" value="1"/>
</dbReference>
<dbReference type="Pfam" id="PF00482">
    <property type="entry name" value="T2SSF"/>
    <property type="match status" value="1"/>
</dbReference>
<evidence type="ECO:0000256" key="5">
    <source>
        <dbReference type="ARBA" id="ARBA00023136"/>
    </source>
</evidence>
<keyword evidence="5 6" id="KW-0472">Membrane</keyword>
<evidence type="ECO:0000256" key="1">
    <source>
        <dbReference type="ARBA" id="ARBA00004651"/>
    </source>
</evidence>
<sequence>MPLLLLGVLAALPGNAGRLRAVVPRPDPAAGVAERGVLRALAAVCVARLRREDLLALAGGVAVAAVSGGALGVCVGVVLTATGMWGIRRWAGRAVPDDPLAVAAALDLLAACLQAGLAVPDAAVAAAQVCDLDPPHGADGDRRAVAPARPAGEAPRLGAALRRVADLLALGGDPSGAWEVLAAEPGLEPMARLARRSADSGSSLASEAGRLAEAFRARAADAAVASAEKAGVAIAGPLGVCFLPAFVCLGIAPVIVGLAGGILGGGPGAG</sequence>
<accession>A0ABP9C7E0</accession>
<organism evidence="8 9">
    <name type="scientific">Tomitella cavernea</name>
    <dbReference type="NCBI Taxonomy" id="1387982"/>
    <lineage>
        <taxon>Bacteria</taxon>
        <taxon>Bacillati</taxon>
        <taxon>Actinomycetota</taxon>
        <taxon>Actinomycetes</taxon>
        <taxon>Mycobacteriales</taxon>
        <taxon>Tomitella</taxon>
    </lineage>
</organism>
<evidence type="ECO:0000256" key="4">
    <source>
        <dbReference type="ARBA" id="ARBA00022989"/>
    </source>
</evidence>
<keyword evidence="2" id="KW-1003">Cell membrane</keyword>
<dbReference type="Proteomes" id="UP001500839">
    <property type="component" value="Unassembled WGS sequence"/>
</dbReference>
<comment type="subcellular location">
    <subcellularLocation>
        <location evidence="1">Cell membrane</location>
        <topology evidence="1">Multi-pass membrane protein</topology>
    </subcellularLocation>
</comment>
<feature type="transmembrane region" description="Helical" evidence="6">
    <location>
        <begin position="238"/>
        <end position="263"/>
    </location>
</feature>
<gene>
    <name evidence="8" type="ORF">GCM10023353_06260</name>
</gene>
<evidence type="ECO:0000313" key="9">
    <source>
        <dbReference type="Proteomes" id="UP001500839"/>
    </source>
</evidence>
<evidence type="ECO:0000259" key="7">
    <source>
        <dbReference type="Pfam" id="PF00482"/>
    </source>
</evidence>